<dbReference type="InterPro" id="IPR040256">
    <property type="entry name" value="At4g02000-like"/>
</dbReference>
<gene>
    <name evidence="3" type="ORF">Sradi_0532900</name>
</gene>
<feature type="compositionally biased region" description="Polar residues" evidence="1">
    <location>
        <begin position="343"/>
        <end position="353"/>
    </location>
</feature>
<comment type="caution">
    <text evidence="3">The sequence shown here is derived from an EMBL/GenBank/DDBJ whole genome shotgun (WGS) entry which is preliminary data.</text>
</comment>
<dbReference type="Pfam" id="PF14111">
    <property type="entry name" value="DUF4283"/>
    <property type="match status" value="1"/>
</dbReference>
<name>A0AAW2VH05_SESRA</name>
<feature type="region of interest" description="Disordered" evidence="1">
    <location>
        <begin position="301"/>
        <end position="320"/>
    </location>
</feature>
<sequence>MEPDLQRLGKSLVLTEEEKSGVVMPSGVWHSDSEVRGFYLVGRILSHKAYNSKALKSILQSSFNPSKGMQISFIENGRFLLKFFHIIDRTRVLESGPWAFEKSLIVLVPVCDNENPQEVDLNWSEFYVRIHGLSIGRMTKEVAGFIGAKIGCLKEFDQQKGPESWGSFMRLRVAIDVTKPLPRWCETRFHESFVDPGEDSPYGPWLRAQTRSDFRSRLPQFSNNSSPGYDTRPRFSSRLAGMVSPSSPVRRGGAIFGEFLHSAGSSGITPQVNSPPVPPSISPEQNTLNLGLASLSPLHILSHASPPTKPPLAVQSPNSPTHKACYAHLTELVPPRHPPLKNHLSSSPGTLPNTIPLIKTPETPYPSTLTKLPGEPASVKILESQSPKSTQKRKYTKRTRPSPTNPPSPPTSFPSKRKLIDENDASAESPRHKKINRIDGVLNDISNLTVEAATQPCRSQ</sequence>
<organism evidence="3">
    <name type="scientific">Sesamum radiatum</name>
    <name type="common">Black benniseed</name>
    <dbReference type="NCBI Taxonomy" id="300843"/>
    <lineage>
        <taxon>Eukaryota</taxon>
        <taxon>Viridiplantae</taxon>
        <taxon>Streptophyta</taxon>
        <taxon>Embryophyta</taxon>
        <taxon>Tracheophyta</taxon>
        <taxon>Spermatophyta</taxon>
        <taxon>Magnoliopsida</taxon>
        <taxon>eudicotyledons</taxon>
        <taxon>Gunneridae</taxon>
        <taxon>Pentapetalae</taxon>
        <taxon>asterids</taxon>
        <taxon>lamiids</taxon>
        <taxon>Lamiales</taxon>
        <taxon>Pedaliaceae</taxon>
        <taxon>Sesamum</taxon>
    </lineage>
</organism>
<reference evidence="3" key="2">
    <citation type="journal article" date="2024" name="Plant">
        <title>Genomic evolution and insights into agronomic trait innovations of Sesamum species.</title>
        <authorList>
            <person name="Miao H."/>
            <person name="Wang L."/>
            <person name="Qu L."/>
            <person name="Liu H."/>
            <person name="Sun Y."/>
            <person name="Le M."/>
            <person name="Wang Q."/>
            <person name="Wei S."/>
            <person name="Zheng Y."/>
            <person name="Lin W."/>
            <person name="Duan Y."/>
            <person name="Cao H."/>
            <person name="Xiong S."/>
            <person name="Wang X."/>
            <person name="Wei L."/>
            <person name="Li C."/>
            <person name="Ma Q."/>
            <person name="Ju M."/>
            <person name="Zhao R."/>
            <person name="Li G."/>
            <person name="Mu C."/>
            <person name="Tian Q."/>
            <person name="Mei H."/>
            <person name="Zhang T."/>
            <person name="Gao T."/>
            <person name="Zhang H."/>
        </authorList>
    </citation>
    <scope>NUCLEOTIDE SEQUENCE</scope>
    <source>
        <strain evidence="3">G02</strain>
    </source>
</reference>
<proteinExistence type="predicted"/>
<evidence type="ECO:0000259" key="2">
    <source>
        <dbReference type="Pfam" id="PF14111"/>
    </source>
</evidence>
<protein>
    <recommendedName>
        <fullName evidence="2">DUF4283 domain-containing protein</fullName>
    </recommendedName>
</protein>
<feature type="compositionally biased region" description="Basic residues" evidence="1">
    <location>
        <begin position="390"/>
        <end position="400"/>
    </location>
</feature>
<reference evidence="3" key="1">
    <citation type="submission" date="2020-06" db="EMBL/GenBank/DDBJ databases">
        <authorList>
            <person name="Li T."/>
            <person name="Hu X."/>
            <person name="Zhang T."/>
            <person name="Song X."/>
            <person name="Zhang H."/>
            <person name="Dai N."/>
            <person name="Sheng W."/>
            <person name="Hou X."/>
            <person name="Wei L."/>
        </authorList>
    </citation>
    <scope>NUCLEOTIDE SEQUENCE</scope>
    <source>
        <strain evidence="3">G02</strain>
        <tissue evidence="3">Leaf</tissue>
    </source>
</reference>
<feature type="domain" description="DUF4283" evidence="2">
    <location>
        <begin position="38"/>
        <end position="109"/>
    </location>
</feature>
<feature type="compositionally biased region" description="Pro residues" evidence="1">
    <location>
        <begin position="403"/>
        <end position="412"/>
    </location>
</feature>
<dbReference type="AlphaFoldDB" id="A0AAW2VH05"/>
<evidence type="ECO:0000256" key="1">
    <source>
        <dbReference type="SAM" id="MobiDB-lite"/>
    </source>
</evidence>
<feature type="region of interest" description="Disordered" evidence="1">
    <location>
        <begin position="336"/>
        <end position="435"/>
    </location>
</feature>
<dbReference type="InterPro" id="IPR025558">
    <property type="entry name" value="DUF4283"/>
</dbReference>
<dbReference type="EMBL" id="JACGWJ010000003">
    <property type="protein sequence ID" value="KAL0429069.1"/>
    <property type="molecule type" value="Genomic_DNA"/>
</dbReference>
<accession>A0AAW2VH05</accession>
<feature type="region of interest" description="Disordered" evidence="1">
    <location>
        <begin position="266"/>
        <end position="286"/>
    </location>
</feature>
<dbReference type="PANTHER" id="PTHR31286:SF153">
    <property type="entry name" value="DUF4283 DOMAIN PROTEIN"/>
    <property type="match status" value="1"/>
</dbReference>
<evidence type="ECO:0000313" key="3">
    <source>
        <dbReference type="EMBL" id="KAL0429069.1"/>
    </source>
</evidence>
<dbReference type="PANTHER" id="PTHR31286">
    <property type="entry name" value="GLYCINE-RICH CELL WALL STRUCTURAL PROTEIN 1.8-LIKE"/>
    <property type="match status" value="1"/>
</dbReference>